<accession>A0A6N2BQ68</accession>
<name>A0A6N2BQ68_SOLCI</name>
<protein>
    <submittedName>
        <fullName evidence="1">Uncharacterized protein</fullName>
    </submittedName>
</protein>
<dbReference type="EMBL" id="RXGB01002210">
    <property type="protein sequence ID" value="TMW95860.1"/>
    <property type="molecule type" value="Genomic_DNA"/>
</dbReference>
<dbReference type="AlphaFoldDB" id="A0A6N2BQ68"/>
<sequence length="82" mass="9258">MEVLREGDKTQDEDCGSSITNKVISLCNNSQNIEEGTQFNPQTKLLPPLNEPFKSLTVQELAFFDKLDPGYPQAYHVNKKSQ</sequence>
<proteinExistence type="predicted"/>
<evidence type="ECO:0000313" key="1">
    <source>
        <dbReference type="EMBL" id="TMW95860.1"/>
    </source>
</evidence>
<comment type="caution">
    <text evidence="1">The sequence shown here is derived from an EMBL/GenBank/DDBJ whole genome shotgun (WGS) entry which is preliminary data.</text>
</comment>
<gene>
    <name evidence="1" type="ORF">EJD97_008248</name>
</gene>
<organism evidence="1">
    <name type="scientific">Solanum chilense</name>
    <name type="common">Tomato</name>
    <name type="synonym">Lycopersicon chilense</name>
    <dbReference type="NCBI Taxonomy" id="4083"/>
    <lineage>
        <taxon>Eukaryota</taxon>
        <taxon>Viridiplantae</taxon>
        <taxon>Streptophyta</taxon>
        <taxon>Embryophyta</taxon>
        <taxon>Tracheophyta</taxon>
        <taxon>Spermatophyta</taxon>
        <taxon>Magnoliopsida</taxon>
        <taxon>eudicotyledons</taxon>
        <taxon>Gunneridae</taxon>
        <taxon>Pentapetalae</taxon>
        <taxon>asterids</taxon>
        <taxon>lamiids</taxon>
        <taxon>Solanales</taxon>
        <taxon>Solanaceae</taxon>
        <taxon>Solanoideae</taxon>
        <taxon>Solaneae</taxon>
        <taxon>Solanum</taxon>
        <taxon>Solanum subgen. Lycopersicon</taxon>
    </lineage>
</organism>
<reference evidence="1" key="1">
    <citation type="submission" date="2019-05" db="EMBL/GenBank/DDBJ databases">
        <title>The de novo reference genome and transcriptome assemblies of the wild tomato species Solanum chilense.</title>
        <authorList>
            <person name="Stam R."/>
            <person name="Nosenko T."/>
            <person name="Hoerger A.C."/>
            <person name="Stephan W."/>
            <person name="Seidel M.A."/>
            <person name="Kuhn J.M.M."/>
            <person name="Haberer G."/>
            <person name="Tellier A."/>
        </authorList>
    </citation>
    <scope>NUCLEOTIDE SEQUENCE</scope>
    <source>
        <tissue evidence="1">Mature leaves</tissue>
    </source>
</reference>